<reference evidence="2" key="1">
    <citation type="submission" date="2014-01" db="EMBL/GenBank/DDBJ databases">
        <authorList>
            <person name="Brown-Elliot B."/>
            <person name="Wallace R."/>
            <person name="Lenaerts A."/>
            <person name="Ordway D."/>
            <person name="DeGroote M.A."/>
            <person name="Parker T."/>
            <person name="Sizemore C."/>
            <person name="Tallon L.J."/>
            <person name="Sadzewicz L.K."/>
            <person name="Sengamalay N."/>
            <person name="Fraser C.M."/>
            <person name="Hine E."/>
            <person name="Shefchek K.A."/>
            <person name="Das S.P."/>
            <person name="Tettelin H."/>
        </authorList>
    </citation>
    <scope>NUCLEOTIDE SEQUENCE [LARGE SCALE GENOMIC DNA]</scope>
    <source>
        <strain evidence="2">4042</strain>
    </source>
</reference>
<dbReference type="PATRIC" id="fig|1299334.3.peg.3648"/>
<comment type="caution">
    <text evidence="2">The sequence shown here is derived from an EMBL/GenBank/DDBJ whole genome shotgun (WGS) entry which is preliminary data.</text>
</comment>
<accession>X8CAK9</accession>
<dbReference type="AlphaFoldDB" id="X8CAK9"/>
<feature type="compositionally biased region" description="Low complexity" evidence="1">
    <location>
        <begin position="10"/>
        <end position="21"/>
    </location>
</feature>
<feature type="region of interest" description="Disordered" evidence="1">
    <location>
        <begin position="1"/>
        <end position="23"/>
    </location>
</feature>
<protein>
    <submittedName>
        <fullName evidence="2">Uncharacterized protein</fullName>
    </submittedName>
</protein>
<evidence type="ECO:0000313" key="2">
    <source>
        <dbReference type="EMBL" id="EUA52355.1"/>
    </source>
</evidence>
<evidence type="ECO:0000256" key="1">
    <source>
        <dbReference type="SAM" id="MobiDB-lite"/>
    </source>
</evidence>
<organism evidence="2">
    <name type="scientific">Mycobacterium xenopi 4042</name>
    <dbReference type="NCBI Taxonomy" id="1299334"/>
    <lineage>
        <taxon>Bacteria</taxon>
        <taxon>Bacillati</taxon>
        <taxon>Actinomycetota</taxon>
        <taxon>Actinomycetes</taxon>
        <taxon>Mycobacteriales</taxon>
        <taxon>Mycobacteriaceae</taxon>
        <taxon>Mycobacterium</taxon>
    </lineage>
</organism>
<name>X8CAK9_MYCXE</name>
<dbReference type="EMBL" id="JAOB01000033">
    <property type="protein sequence ID" value="EUA52355.1"/>
    <property type="molecule type" value="Genomic_DNA"/>
</dbReference>
<gene>
    <name evidence="2" type="ORF">I553_2542</name>
</gene>
<proteinExistence type="predicted"/>
<sequence length="47" mass="5251">MGRCASTELISRSRTSRGIGSHPDQRATLSVWVFYVLSRWVGAVLSR</sequence>